<dbReference type="PANTHER" id="PTHR22773">
    <property type="entry name" value="NADH DEHYDROGENASE"/>
    <property type="match status" value="1"/>
</dbReference>
<comment type="subunit">
    <text evidence="6">NDH-1 is composed of 14 different subunits. Subunits NuoA, H, J, K, L, M, N constitute the membrane sector of the complex.</text>
</comment>
<accession>A0A934TPJ4</accession>
<feature type="transmembrane region" description="Helical" evidence="6">
    <location>
        <begin position="92"/>
        <end position="109"/>
    </location>
</feature>
<comment type="catalytic activity">
    <reaction evidence="6">
        <text>a quinone + NADH + 5 H(+)(in) = a quinol + NAD(+) + 4 H(+)(out)</text>
        <dbReference type="Rhea" id="RHEA:57888"/>
        <dbReference type="ChEBI" id="CHEBI:15378"/>
        <dbReference type="ChEBI" id="CHEBI:24646"/>
        <dbReference type="ChEBI" id="CHEBI:57540"/>
        <dbReference type="ChEBI" id="CHEBI:57945"/>
        <dbReference type="ChEBI" id="CHEBI:132124"/>
    </reaction>
</comment>
<evidence type="ECO:0000313" key="9">
    <source>
        <dbReference type="EMBL" id="MBK5928818.1"/>
    </source>
</evidence>
<dbReference type="InterPro" id="IPR001750">
    <property type="entry name" value="ND/Mrp_TM"/>
</dbReference>
<feature type="transmembrane region" description="Helical" evidence="6">
    <location>
        <begin position="115"/>
        <end position="134"/>
    </location>
</feature>
<feature type="transmembrane region" description="Helical" evidence="6">
    <location>
        <begin position="250"/>
        <end position="270"/>
    </location>
</feature>
<proteinExistence type="inferred from homology"/>
<dbReference type="EC" id="7.1.1.-" evidence="6"/>
<evidence type="ECO:0000256" key="6">
    <source>
        <dbReference type="HAMAP-Rule" id="MF_00445"/>
    </source>
</evidence>
<dbReference type="HAMAP" id="MF_00445">
    <property type="entry name" value="NDH1_NuoN_1"/>
    <property type="match status" value="1"/>
</dbReference>
<dbReference type="Pfam" id="PF00361">
    <property type="entry name" value="Proton_antipo_M"/>
    <property type="match status" value="1"/>
</dbReference>
<comment type="subcellular location">
    <subcellularLocation>
        <location evidence="6">Cell membrane</location>
        <topology evidence="6">Multi-pass membrane protein</topology>
    </subcellularLocation>
    <subcellularLocation>
        <location evidence="2">Endomembrane system</location>
        <topology evidence="2">Multi-pass membrane protein</topology>
    </subcellularLocation>
    <subcellularLocation>
        <location evidence="7">Membrane</location>
        <topology evidence="7">Multi-pass membrane protein</topology>
    </subcellularLocation>
</comment>
<evidence type="ECO:0000256" key="1">
    <source>
        <dbReference type="ARBA" id="ARBA00002378"/>
    </source>
</evidence>
<feature type="transmembrane region" description="Helical" evidence="6">
    <location>
        <begin position="348"/>
        <end position="375"/>
    </location>
</feature>
<evidence type="ECO:0000256" key="2">
    <source>
        <dbReference type="ARBA" id="ARBA00004127"/>
    </source>
</evidence>
<dbReference type="EMBL" id="NHSD01000326">
    <property type="protein sequence ID" value="MBK5928818.1"/>
    <property type="molecule type" value="Genomic_DNA"/>
</dbReference>
<dbReference type="InterPro" id="IPR003917">
    <property type="entry name" value="NADH_UbQ_OxRdtase_chain2"/>
</dbReference>
<keyword evidence="6" id="KW-1003">Cell membrane</keyword>
<dbReference type="AlphaFoldDB" id="A0A934TPJ4"/>
<gene>
    <name evidence="6" type="primary">nuoN</name>
    <name evidence="9" type="ORF">CCR87_15995</name>
</gene>
<dbReference type="GO" id="GO:0042773">
    <property type="term" value="P:ATP synthesis coupled electron transport"/>
    <property type="evidence" value="ECO:0007669"/>
    <property type="project" value="InterPro"/>
</dbReference>
<keyword evidence="3 6" id="KW-0812">Transmembrane</keyword>
<dbReference type="GO" id="GO:0005886">
    <property type="term" value="C:plasma membrane"/>
    <property type="evidence" value="ECO:0007669"/>
    <property type="project" value="UniProtKB-SubCell"/>
</dbReference>
<feature type="domain" description="NADH:quinone oxidoreductase/Mrp antiporter transmembrane" evidence="8">
    <location>
        <begin position="112"/>
        <end position="393"/>
    </location>
</feature>
<feature type="transmembrane region" description="Helical" evidence="6">
    <location>
        <begin position="146"/>
        <end position="166"/>
    </location>
</feature>
<evidence type="ECO:0000259" key="8">
    <source>
        <dbReference type="Pfam" id="PF00361"/>
    </source>
</evidence>
<feature type="transmembrane region" description="Helical" evidence="6">
    <location>
        <begin position="282"/>
        <end position="301"/>
    </location>
</feature>
<comment type="function">
    <text evidence="1 6">NDH-1 shuttles electrons from NADH, via FMN and iron-sulfur (Fe-S) centers, to quinones in the respiratory chain. The immediate electron acceptor for the enzyme in this species is believed to be ubiquinone. Couples the redox reaction to proton translocation (for every two electrons transferred, four hydrogen ions are translocated across the cytoplasmic membrane), and thus conserves the redox energy in a proton gradient.</text>
</comment>
<evidence type="ECO:0000256" key="3">
    <source>
        <dbReference type="ARBA" id="ARBA00022692"/>
    </source>
</evidence>
<evidence type="ECO:0000256" key="4">
    <source>
        <dbReference type="ARBA" id="ARBA00022989"/>
    </source>
</evidence>
<dbReference type="Proteomes" id="UP000706333">
    <property type="component" value="Unassembled WGS sequence"/>
</dbReference>
<feature type="transmembrane region" description="Helical" evidence="6">
    <location>
        <begin position="381"/>
        <end position="399"/>
    </location>
</feature>
<keyword evidence="10" id="KW-1185">Reference proteome</keyword>
<dbReference type="RefSeq" id="WP_201158583.1">
    <property type="nucleotide sequence ID" value="NZ_NHSD01000326.1"/>
</dbReference>
<feature type="transmembrane region" description="Helical" evidence="6">
    <location>
        <begin position="186"/>
        <end position="205"/>
    </location>
</feature>
<reference evidence="9" key="2">
    <citation type="journal article" date="2020" name="Microorganisms">
        <title>Osmotic Adaptation and Compatible Solute Biosynthesis of Phototrophic Bacteria as Revealed from Genome Analyses.</title>
        <authorList>
            <person name="Imhoff J.F."/>
            <person name="Rahn T."/>
            <person name="Kunzel S."/>
            <person name="Keller A."/>
            <person name="Neulinger S.C."/>
        </authorList>
    </citation>
    <scope>NUCLEOTIDE SEQUENCE</scope>
    <source>
        <strain evidence="9">LMG 28126</strain>
    </source>
</reference>
<keyword evidence="6" id="KW-0874">Quinone</keyword>
<organism evidence="9 10">
    <name type="scientific">Rhodobaculum claviforme</name>
    <dbReference type="NCBI Taxonomy" id="1549854"/>
    <lineage>
        <taxon>Bacteria</taxon>
        <taxon>Pseudomonadati</taxon>
        <taxon>Pseudomonadota</taxon>
        <taxon>Alphaproteobacteria</taxon>
        <taxon>Rhodobacterales</taxon>
        <taxon>Paracoccaceae</taxon>
        <taxon>Rhodobaculum</taxon>
    </lineage>
</organism>
<evidence type="ECO:0000256" key="7">
    <source>
        <dbReference type="RuleBase" id="RU000320"/>
    </source>
</evidence>
<dbReference type="InterPro" id="IPR010096">
    <property type="entry name" value="NADH-Q_OxRdtase_suN/2"/>
</dbReference>
<keyword evidence="6" id="KW-0830">Ubiquinone</keyword>
<comment type="similarity">
    <text evidence="6">Belongs to the complex I subunit 2 family.</text>
</comment>
<dbReference type="PRINTS" id="PR01436">
    <property type="entry name" value="NADHDHGNASE2"/>
</dbReference>
<keyword evidence="6" id="KW-0520">NAD</keyword>
<reference evidence="9" key="1">
    <citation type="submission" date="2017-05" db="EMBL/GenBank/DDBJ databases">
        <authorList>
            <person name="Imhoff J.F."/>
            <person name="Rahn T."/>
            <person name="Kuenzel S."/>
            <person name="Neulinger S.C."/>
        </authorList>
    </citation>
    <scope>NUCLEOTIDE SEQUENCE</scope>
    <source>
        <strain evidence="9">LMG 28126</strain>
    </source>
</reference>
<feature type="transmembrane region" description="Helical" evidence="6">
    <location>
        <begin position="64"/>
        <end position="83"/>
    </location>
</feature>
<keyword evidence="5 6" id="KW-0472">Membrane</keyword>
<keyword evidence="4 6" id="KW-1133">Transmembrane helix</keyword>
<keyword evidence="6" id="KW-0813">Transport</keyword>
<name>A0A934TPJ4_9RHOB</name>
<comment type="caution">
    <text evidence="9">The sequence shown here is derived from an EMBL/GenBank/DDBJ whole genome shotgun (WGS) entry which is preliminary data.</text>
</comment>
<dbReference type="GO" id="GO:0050136">
    <property type="term" value="F:NADH dehydrogenase (quinone) (non-electrogenic) activity"/>
    <property type="evidence" value="ECO:0007669"/>
    <property type="project" value="UniProtKB-UniRule"/>
</dbReference>
<dbReference type="GO" id="GO:0012505">
    <property type="term" value="C:endomembrane system"/>
    <property type="evidence" value="ECO:0007669"/>
    <property type="project" value="UniProtKB-SubCell"/>
</dbReference>
<dbReference type="GO" id="GO:0048038">
    <property type="term" value="F:quinone binding"/>
    <property type="evidence" value="ECO:0007669"/>
    <property type="project" value="UniProtKB-KW"/>
</dbReference>
<sequence length="465" mass="46847">MTGLVPLIALGAGAVLAMLLAPKAPAWLVRGVAGAAMALAAGVSALRLGLPVGDGPAILSDDGLARFGTLVASLTGLAALVWLRPAPPAREGPALMALATLGAALLSGATHAAPFFIGLELVTLSLIAMFVLPLTRPALEAGYKLLIMGGAGAASLLMGLAFLYAASGSLEFQGWTPVPGLRGDPLMAIGTAFLLGGLAFKFALVPFHMWAPDGFEGAPAAAAAFAGAASKAAVAIALVRLADVGLPEPVWSGALMALGAASILLGNFLALRQSSLTRMLGYSSVAHSGYIAVIVASGLAAPEAVPFYILAYAPALLAALCVGARLGPDPRIEDLRGLGWRSPLSGAALTLGLISLAGLPAVAGFIAKIYLFVAILSAGDWVSVVAAVIGSALGFYYYLRFVVIVWRRLPPGTEDTPYPVREAPAASAPALPLAEVAVLVSASALLLAAGLYPAPFTEVLAALVP</sequence>
<feature type="transmembrane region" description="Helical" evidence="6">
    <location>
        <begin position="307"/>
        <end position="327"/>
    </location>
</feature>
<evidence type="ECO:0000313" key="10">
    <source>
        <dbReference type="Proteomes" id="UP000706333"/>
    </source>
</evidence>
<evidence type="ECO:0000256" key="5">
    <source>
        <dbReference type="ARBA" id="ARBA00023136"/>
    </source>
</evidence>
<keyword evidence="6" id="KW-1278">Translocase</keyword>
<protein>
    <recommendedName>
        <fullName evidence="6">NADH-quinone oxidoreductase subunit N</fullName>
        <ecNumber evidence="6">7.1.1.-</ecNumber>
    </recommendedName>
    <alternativeName>
        <fullName evidence="6">NADH dehydrogenase I subunit N</fullName>
    </alternativeName>
    <alternativeName>
        <fullName evidence="6">NDH-1 subunit N</fullName>
    </alternativeName>
</protein>
<feature type="transmembrane region" description="Helical" evidence="6">
    <location>
        <begin position="217"/>
        <end position="238"/>
    </location>
</feature>
<dbReference type="GO" id="GO:0008137">
    <property type="term" value="F:NADH dehydrogenase (ubiquinone) activity"/>
    <property type="evidence" value="ECO:0007669"/>
    <property type="project" value="InterPro"/>
</dbReference>